<protein>
    <submittedName>
        <fullName evidence="1">Putative phage-encoded protein</fullName>
    </submittedName>
</protein>
<organism evidence="1 2">
    <name type="scientific">Mameliella alba</name>
    <dbReference type="NCBI Taxonomy" id="561184"/>
    <lineage>
        <taxon>Bacteria</taxon>
        <taxon>Pseudomonadati</taxon>
        <taxon>Pseudomonadota</taxon>
        <taxon>Alphaproteobacteria</taxon>
        <taxon>Rhodobacterales</taxon>
        <taxon>Roseobacteraceae</taxon>
        <taxon>Mameliella</taxon>
    </lineage>
</organism>
<gene>
    <name evidence="1" type="ORF">OA50_05112</name>
</gene>
<comment type="caution">
    <text evidence="1">The sequence shown here is derived from an EMBL/GenBank/DDBJ whole genome shotgun (WGS) entry which is preliminary data.</text>
</comment>
<dbReference type="Pfam" id="PF09669">
    <property type="entry name" value="Phage_pRha"/>
    <property type="match status" value="1"/>
</dbReference>
<keyword evidence="2" id="KW-1185">Reference proteome</keyword>
<proteinExistence type="predicted"/>
<sequence length="100" mass="11680">MILFLKDEPAPLTMSSREIAELLEKRHDDVKRSIETLAKRGVIELPQSEEDQIETGHGRKHAVQVYYLEKRDCFVVVAQLSPEFTARTVDRWQELEAERE</sequence>
<dbReference type="Proteomes" id="UP000030960">
    <property type="component" value="Unassembled WGS sequence"/>
</dbReference>
<evidence type="ECO:0000313" key="1">
    <source>
        <dbReference type="EMBL" id="KHQ50264.1"/>
    </source>
</evidence>
<accession>A0A0B3SI49</accession>
<dbReference type="AlphaFoldDB" id="A0A0B3SI49"/>
<evidence type="ECO:0000313" key="2">
    <source>
        <dbReference type="Proteomes" id="UP000030960"/>
    </source>
</evidence>
<dbReference type="OrthoDB" id="9808959at2"/>
<dbReference type="EMBL" id="JSUQ01000028">
    <property type="protein sequence ID" value="KHQ50264.1"/>
    <property type="molecule type" value="Genomic_DNA"/>
</dbReference>
<name>A0A0B3SI49_9RHOB</name>
<dbReference type="InterPro" id="IPR014054">
    <property type="entry name" value="Phage_regulatory_Rha"/>
</dbReference>
<reference evidence="1 2" key="1">
    <citation type="submission" date="2014-10" db="EMBL/GenBank/DDBJ databases">
        <title>Genome sequence of Ponticoccus sp. strain UMTAT08 isolated from clonal culture of toxic dinoflagellate Alexandrium tamiyavanichii.</title>
        <authorList>
            <person name="Gan H.Y."/>
            <person name="Muhd D.-D."/>
            <person name="Mohd Noor M.E."/>
            <person name="Yeong Y.S."/>
            <person name="Usup G."/>
        </authorList>
    </citation>
    <scope>NUCLEOTIDE SEQUENCE [LARGE SCALE GENOMIC DNA]</scope>
    <source>
        <strain evidence="1 2">UMTAT08</strain>
    </source>
</reference>
<dbReference type="RefSeq" id="WP_052244850.1">
    <property type="nucleotide sequence ID" value="NZ_JSUQ01000028.1"/>
</dbReference>